<feature type="region of interest" description="Disordered" evidence="5">
    <location>
        <begin position="137"/>
        <end position="176"/>
    </location>
</feature>
<evidence type="ECO:0000256" key="3">
    <source>
        <dbReference type="ARBA" id="ARBA00023315"/>
    </source>
</evidence>
<evidence type="ECO:0000256" key="1">
    <source>
        <dbReference type="ARBA" id="ARBA00005232"/>
    </source>
</evidence>
<dbReference type="Gene3D" id="3.30.559.10">
    <property type="entry name" value="Chloramphenicol acetyltransferase-like domain"/>
    <property type="match status" value="1"/>
</dbReference>
<proteinExistence type="inferred from homology"/>
<keyword evidence="2" id="KW-0808">Transferase</keyword>
<evidence type="ECO:0000256" key="5">
    <source>
        <dbReference type="SAM" id="MobiDB-lite"/>
    </source>
</evidence>
<gene>
    <name evidence="7" type="ORF">PAUS00366_LOCUS8101</name>
    <name evidence="8" type="ORF">PAUS00366_LOCUS8102</name>
</gene>
<feature type="domain" description="Choline/carnitine acyltransferase" evidence="6">
    <location>
        <begin position="177"/>
        <end position="771"/>
    </location>
</feature>
<dbReference type="GO" id="GO:0004092">
    <property type="term" value="F:carnitine O-acetyltransferase activity"/>
    <property type="evidence" value="ECO:0007669"/>
    <property type="project" value="TreeGrafter"/>
</dbReference>
<dbReference type="Gene3D" id="3.30.559.70">
    <property type="entry name" value="Choline/Carnitine o-acyltransferase, domain 2"/>
    <property type="match status" value="1"/>
</dbReference>
<protein>
    <recommendedName>
        <fullName evidence="6">Choline/carnitine acyltransferase domain-containing protein</fullName>
    </recommendedName>
</protein>
<dbReference type="InterPro" id="IPR039551">
    <property type="entry name" value="Cho/carn_acyl_trans"/>
</dbReference>
<keyword evidence="3" id="KW-0012">Acyltransferase</keyword>
<dbReference type="InterPro" id="IPR000542">
    <property type="entry name" value="Carn_acyl_trans"/>
</dbReference>
<dbReference type="PROSITE" id="PS00440">
    <property type="entry name" value="ACYLTRANSF_C_2"/>
    <property type="match status" value="1"/>
</dbReference>
<name>A0A6U9XZL1_9STRA</name>
<reference evidence="7" key="1">
    <citation type="submission" date="2021-01" db="EMBL/GenBank/DDBJ databases">
        <authorList>
            <person name="Corre E."/>
            <person name="Pelletier E."/>
            <person name="Niang G."/>
            <person name="Scheremetjew M."/>
            <person name="Finn R."/>
            <person name="Kale V."/>
            <person name="Holt S."/>
            <person name="Cochrane G."/>
            <person name="Meng A."/>
            <person name="Brown T."/>
            <person name="Cohen L."/>
        </authorList>
    </citation>
    <scope>NUCLEOTIDE SEQUENCE</scope>
    <source>
        <strain evidence="7">10249 10 AB</strain>
    </source>
</reference>
<dbReference type="GO" id="GO:0005739">
    <property type="term" value="C:mitochondrion"/>
    <property type="evidence" value="ECO:0007669"/>
    <property type="project" value="TreeGrafter"/>
</dbReference>
<dbReference type="AlphaFoldDB" id="A0A6U9XZL1"/>
<dbReference type="EMBL" id="HBIX01010719">
    <property type="protein sequence ID" value="CAE0715350.1"/>
    <property type="molecule type" value="Transcribed_RNA"/>
</dbReference>
<comment type="similarity">
    <text evidence="1">Belongs to the carnitine/choline acetyltransferase family.</text>
</comment>
<accession>A0A6U9XZL1</accession>
<dbReference type="PANTHER" id="PTHR22589:SF29">
    <property type="entry name" value="MITOCHONDRIAL CARNITINE O-ACETYLTRANSFERASE-RELATED"/>
    <property type="match status" value="1"/>
</dbReference>
<evidence type="ECO:0000256" key="4">
    <source>
        <dbReference type="PIRSR" id="PIRSR600542-1"/>
    </source>
</evidence>
<dbReference type="SUPFAM" id="SSF52777">
    <property type="entry name" value="CoA-dependent acyltransferases"/>
    <property type="match status" value="2"/>
</dbReference>
<dbReference type="GO" id="GO:0009437">
    <property type="term" value="P:carnitine metabolic process"/>
    <property type="evidence" value="ECO:0007669"/>
    <property type="project" value="TreeGrafter"/>
</dbReference>
<organism evidence="7">
    <name type="scientific">Pseudo-nitzschia australis</name>
    <dbReference type="NCBI Taxonomy" id="44445"/>
    <lineage>
        <taxon>Eukaryota</taxon>
        <taxon>Sar</taxon>
        <taxon>Stramenopiles</taxon>
        <taxon>Ochrophyta</taxon>
        <taxon>Bacillariophyta</taxon>
        <taxon>Bacillariophyceae</taxon>
        <taxon>Bacillariophycidae</taxon>
        <taxon>Bacillariales</taxon>
        <taxon>Bacillariaceae</taxon>
        <taxon>Pseudo-nitzschia</taxon>
    </lineage>
</organism>
<dbReference type="InterPro" id="IPR042231">
    <property type="entry name" value="Cho/carn_acyl_trans_2"/>
</dbReference>
<evidence type="ECO:0000259" key="6">
    <source>
        <dbReference type="Pfam" id="PF00755"/>
    </source>
</evidence>
<feature type="active site" description="Proton acceptor" evidence="4">
    <location>
        <position position="480"/>
    </location>
</feature>
<dbReference type="PANTHER" id="PTHR22589">
    <property type="entry name" value="CARNITINE O-ACYLTRANSFERASE"/>
    <property type="match status" value="1"/>
</dbReference>
<dbReference type="InterPro" id="IPR023213">
    <property type="entry name" value="CAT-like_dom_sf"/>
</dbReference>
<sequence length="961" mass="107088">MAEHQQQQPKNQGLPSFVKPARPSLVMTNVSNRNLAVFCDSPVSNLSENGNIESSGASDAVGASETTTTTAAISSINKVVVDSSNNSLTYGAQCDLPPLPIPTLEETMEKLLRHLEALEVDGDPEERRETERVVKEFLSSAECENGETATEQNDKSPIDNGDDNSNSKDSTTRTRISGPQLQSLLLEYDRKGRETREIGSYVEEFWSEAYLAPDSSVVLNLNPYFLLEESPDPKLGGNQIRRAASLCFASVKMASQLRNGTLKPDIFKGQALCMDQFRALFGASRVPKVRSSDTITVHEKSNHVAVMCRNRLFYFQALWPDNGDLAVDEGDLVDILQAIWVHAHETERKETLQQTEEKEEQHRRHHSDSVWALGVLTSLDRNEWAQAREEMIQYSPTKNAESFAIVDSALFVLVLDDCVPKNKHEAAANMLHGSYKLSEWRTEKDAYTTEYQVGTCTNRWYDKLQIIVTADGGAGINFEHSAIDGHTALRFVSDIYADTVISFAKSITRLVHAHQGLIPSVITAKVRRAAVALDERGLAKLDVFPRKINFELSDSIKRKIYFAETALGDQILASDTHILEFTDYGKRFITFNKFSPDSYVQMSMMLAYYRLYGKIVCAYEPVLTKAFYHGRTEAMRPATMEAKKLCEMFCNPSSSREEKVDALRHATKAHSKLVKECAQGKGVDRHLFALKCIANKFELPVPNFFRSECWRKLNHTILSTSNCGNPSLALFGFGPVVPDGYGIGYIIKDSHLHYAICSKHRQTTRYALTLEGVLREMASLLEPISQTKVHDHIPGSRSSLKDLVTDVAYDSYVDVWGESSFRSLLEEGKPKMIRELSEKRWSAITEGAEEELGLGIHSQESCNGSTGINVDAKLSEFSDSTADTPPILSPMIVRPDDEQGDGDVATPIVANIKTGGGMHRCEKSSDNIPIRPNRRVSVRAVRSDVAETIRLDEESKMGNLT</sequence>
<dbReference type="PROSITE" id="PS00439">
    <property type="entry name" value="ACYLTRANSF_C_1"/>
    <property type="match status" value="1"/>
</dbReference>
<dbReference type="EMBL" id="HBIX01010718">
    <property type="protein sequence ID" value="CAE0715349.1"/>
    <property type="molecule type" value="Transcribed_RNA"/>
</dbReference>
<evidence type="ECO:0000256" key="2">
    <source>
        <dbReference type="ARBA" id="ARBA00022679"/>
    </source>
</evidence>
<evidence type="ECO:0000313" key="8">
    <source>
        <dbReference type="EMBL" id="CAE0715350.1"/>
    </source>
</evidence>
<dbReference type="Pfam" id="PF00755">
    <property type="entry name" value="Carn_acyltransf"/>
    <property type="match status" value="1"/>
</dbReference>
<evidence type="ECO:0000313" key="7">
    <source>
        <dbReference type="EMBL" id="CAE0715349.1"/>
    </source>
</evidence>